<proteinExistence type="predicted"/>
<evidence type="ECO:0000256" key="1">
    <source>
        <dbReference type="SAM" id="MobiDB-lite"/>
    </source>
</evidence>
<dbReference type="RefSeq" id="WP_307554179.1">
    <property type="nucleotide sequence ID" value="NZ_JAUSQU010000001.1"/>
</dbReference>
<feature type="compositionally biased region" description="Pro residues" evidence="1">
    <location>
        <begin position="1"/>
        <end position="14"/>
    </location>
</feature>
<evidence type="ECO:0008006" key="4">
    <source>
        <dbReference type="Google" id="ProtNLM"/>
    </source>
</evidence>
<name>A0ABT9Q325_9ACTN</name>
<dbReference type="Proteomes" id="UP001225356">
    <property type="component" value="Unassembled WGS sequence"/>
</dbReference>
<accession>A0ABT9Q325</accession>
<comment type="caution">
    <text evidence="2">The sequence shown here is derived from an EMBL/GenBank/DDBJ whole genome shotgun (WGS) entry which is preliminary data.</text>
</comment>
<protein>
    <recommendedName>
        <fullName evidence="4">DUF4352 domain-containing protein</fullName>
    </recommendedName>
</protein>
<sequence>MRPSPTPSPTPTPSTLPAVGSTQETRDDDSVSKISALRIRSLKPISKALSRPGHEYLAFDVKLCVPENTREPVTAFAAPWMLSFADDSTTMASIASPSWFDVPIYPQVQAVRPGDCVRGWIPFEIPEDSEPRTLLYQPSTGNTLEWRLE</sequence>
<dbReference type="EMBL" id="JAUSQU010000001">
    <property type="protein sequence ID" value="MDP9841124.1"/>
    <property type="molecule type" value="Genomic_DNA"/>
</dbReference>
<keyword evidence="3" id="KW-1185">Reference proteome</keyword>
<feature type="region of interest" description="Disordered" evidence="1">
    <location>
        <begin position="1"/>
        <end position="32"/>
    </location>
</feature>
<evidence type="ECO:0000313" key="2">
    <source>
        <dbReference type="EMBL" id="MDP9841124.1"/>
    </source>
</evidence>
<organism evidence="2 3">
    <name type="scientific">Streptosporangium lutulentum</name>
    <dbReference type="NCBI Taxonomy" id="1461250"/>
    <lineage>
        <taxon>Bacteria</taxon>
        <taxon>Bacillati</taxon>
        <taxon>Actinomycetota</taxon>
        <taxon>Actinomycetes</taxon>
        <taxon>Streptosporangiales</taxon>
        <taxon>Streptosporangiaceae</taxon>
        <taxon>Streptosporangium</taxon>
    </lineage>
</organism>
<evidence type="ECO:0000313" key="3">
    <source>
        <dbReference type="Proteomes" id="UP001225356"/>
    </source>
</evidence>
<gene>
    <name evidence="2" type="ORF">J2853_000335</name>
</gene>
<reference evidence="2 3" key="1">
    <citation type="submission" date="2023-07" db="EMBL/GenBank/DDBJ databases">
        <title>Sequencing the genomes of 1000 actinobacteria strains.</title>
        <authorList>
            <person name="Klenk H.-P."/>
        </authorList>
    </citation>
    <scope>NUCLEOTIDE SEQUENCE [LARGE SCALE GENOMIC DNA]</scope>
    <source>
        <strain evidence="2 3">DSM 46740</strain>
    </source>
</reference>